<feature type="transmembrane region" description="Helical" evidence="1">
    <location>
        <begin position="12"/>
        <end position="29"/>
    </location>
</feature>
<protein>
    <submittedName>
        <fullName evidence="2">Putative transmembrane protein</fullName>
    </submittedName>
</protein>
<proteinExistence type="predicted"/>
<organism evidence="2 3">
    <name type="scientific">Leptomonas pyrrhocoris</name>
    <name type="common">Firebug parasite</name>
    <dbReference type="NCBI Taxonomy" id="157538"/>
    <lineage>
        <taxon>Eukaryota</taxon>
        <taxon>Discoba</taxon>
        <taxon>Euglenozoa</taxon>
        <taxon>Kinetoplastea</taxon>
        <taxon>Metakinetoplastina</taxon>
        <taxon>Trypanosomatida</taxon>
        <taxon>Trypanosomatidae</taxon>
        <taxon>Leishmaniinae</taxon>
        <taxon>Leptomonas</taxon>
    </lineage>
</organism>
<reference evidence="2 3" key="1">
    <citation type="submission" date="2015-07" db="EMBL/GenBank/DDBJ databases">
        <title>High-quality genome of monoxenous trypanosomatid Leptomonas pyrrhocoris.</title>
        <authorList>
            <person name="Flegontov P."/>
            <person name="Butenko A."/>
            <person name="Firsov S."/>
            <person name="Vlcek C."/>
            <person name="Logacheva M.D."/>
            <person name="Field M."/>
            <person name="Filatov D."/>
            <person name="Flegontova O."/>
            <person name="Gerasimov E."/>
            <person name="Jackson A.P."/>
            <person name="Kelly S."/>
            <person name="Opperdoes F."/>
            <person name="O'Reilly A."/>
            <person name="Votypka J."/>
            <person name="Yurchenko V."/>
            <person name="Lukes J."/>
        </authorList>
    </citation>
    <scope>NUCLEOTIDE SEQUENCE [LARGE SCALE GENOMIC DNA]</scope>
    <source>
        <strain evidence="2">H10</strain>
    </source>
</reference>
<sequence>MSFSASAHECAHYVLRYTAYLLLLLVVVVKRRCSELKKTMHEASKHPCSPRHLSQVLVQLLRTWRFFSHQGMMVSLLALCGLLGAAVHLRLALASNSTLLWTHWETYVSMPTRGASVTAPVRDPRLLSPFPPRSALTAAFFCGRPTASSYDGYAGAAHAAYIHHDMDHDRFVVRTFGRGGTRVDLRRRTGIGRSTYEVFCGASVHAQTRTPLAPSPWVEGEANWQLSTAESHARPTNGGFNYTLEELAKPLSARGTSDHFDADFTKADQGLRTHYRRYSRDEVLAKNRHMDFIYSYVNGSDVTRLFLKPFATSGQCSSATTSVQLLWGALLRLKSAELADLGTSEKEFSRSVTAVLFADMSSPCSLADLHSSTVTSSEAVKRVQQSLEAALRAGTANPAAYASGTSHSTLTVSEMMTALGVTEALNKQDFLD</sequence>
<keyword evidence="1 2" id="KW-0812">Transmembrane</keyword>
<dbReference type="RefSeq" id="XP_015651522.1">
    <property type="nucleotide sequence ID" value="XM_015809894.1"/>
</dbReference>
<dbReference type="EMBL" id="LGTL01000048">
    <property type="protein sequence ID" value="KPA73083.1"/>
    <property type="molecule type" value="Genomic_DNA"/>
</dbReference>
<dbReference type="VEuPathDB" id="TriTrypDB:LpyrH10_48_0010"/>
<dbReference type="Proteomes" id="UP000037923">
    <property type="component" value="Unassembled WGS sequence"/>
</dbReference>
<keyword evidence="1" id="KW-1133">Transmembrane helix</keyword>
<evidence type="ECO:0000256" key="1">
    <source>
        <dbReference type="SAM" id="Phobius"/>
    </source>
</evidence>
<accession>A0A0M9FP32</accession>
<feature type="transmembrane region" description="Helical" evidence="1">
    <location>
        <begin position="72"/>
        <end position="93"/>
    </location>
</feature>
<name>A0A0M9FP32_LEPPY</name>
<dbReference type="AlphaFoldDB" id="A0A0M9FP32"/>
<evidence type="ECO:0000313" key="3">
    <source>
        <dbReference type="Proteomes" id="UP000037923"/>
    </source>
</evidence>
<keyword evidence="3" id="KW-1185">Reference proteome</keyword>
<comment type="caution">
    <text evidence="2">The sequence shown here is derived from an EMBL/GenBank/DDBJ whole genome shotgun (WGS) entry which is preliminary data.</text>
</comment>
<gene>
    <name evidence="2" type="ORF">ABB37_10133</name>
</gene>
<feature type="non-terminal residue" evidence="2">
    <location>
        <position position="432"/>
    </location>
</feature>
<keyword evidence="1" id="KW-0472">Membrane</keyword>
<dbReference type="GeneID" id="26910413"/>
<evidence type="ECO:0000313" key="2">
    <source>
        <dbReference type="EMBL" id="KPA73083.1"/>
    </source>
</evidence>